<dbReference type="Proteomes" id="UP001306119">
    <property type="component" value="Unassembled WGS sequence"/>
</dbReference>
<evidence type="ECO:0000313" key="3">
    <source>
        <dbReference type="Proteomes" id="UP001306119"/>
    </source>
</evidence>
<keyword evidence="3" id="KW-1185">Reference proteome</keyword>
<keyword evidence="1" id="KW-0472">Membrane</keyword>
<gene>
    <name evidence="2" type="ORF">VXS06_14580</name>
</gene>
<feature type="transmembrane region" description="Helical" evidence="1">
    <location>
        <begin position="36"/>
        <end position="57"/>
    </location>
</feature>
<dbReference type="RefSeq" id="WP_327775291.1">
    <property type="nucleotide sequence ID" value="NZ_JAYXUG010000013.1"/>
</dbReference>
<keyword evidence="1" id="KW-1133">Transmembrane helix</keyword>
<keyword evidence="1" id="KW-0812">Transmembrane</keyword>
<proteinExistence type="predicted"/>
<protein>
    <submittedName>
        <fullName evidence="2">Uncharacterized protein</fullName>
    </submittedName>
</protein>
<accession>A0ABU6L9Z7</accession>
<evidence type="ECO:0000313" key="2">
    <source>
        <dbReference type="EMBL" id="MEC6832990.1"/>
    </source>
</evidence>
<evidence type="ECO:0000256" key="1">
    <source>
        <dbReference type="SAM" id="Phobius"/>
    </source>
</evidence>
<reference evidence="2 3" key="1">
    <citation type="submission" date="2024-01" db="EMBL/GenBank/DDBJ databases">
        <title>Active colonisers of the gastrointestinal tract of Atlantic salmon farmed in a warm water region.</title>
        <authorList>
            <person name="Bowman J.P."/>
        </authorList>
    </citation>
    <scope>NUCLEOTIDE SEQUENCE [LARGE SCALE GENOMIC DNA]</scope>
    <source>
        <strain evidence="2 3">S3MW1</strain>
    </source>
</reference>
<dbReference type="EMBL" id="JAYXUG010000013">
    <property type="protein sequence ID" value="MEC6832990.1"/>
    <property type="molecule type" value="Genomic_DNA"/>
</dbReference>
<organism evidence="2 3">
    <name type="scientific">Photobacterium toruni</name>
    <dbReference type="NCBI Taxonomy" id="1935446"/>
    <lineage>
        <taxon>Bacteria</taxon>
        <taxon>Pseudomonadati</taxon>
        <taxon>Pseudomonadota</taxon>
        <taxon>Gammaproteobacteria</taxon>
        <taxon>Vibrionales</taxon>
        <taxon>Vibrionaceae</taxon>
        <taxon>Photobacterium</taxon>
    </lineage>
</organism>
<name>A0ABU6L9Z7_9GAMM</name>
<sequence>MIHSIILFIVGLVLFVFILIDSHVTANDAIELFSKALLPILFIVALVTFCLGYVSVFERLTNMVIDSIEIIH</sequence>
<comment type="caution">
    <text evidence="2">The sequence shown here is derived from an EMBL/GenBank/DDBJ whole genome shotgun (WGS) entry which is preliminary data.</text>
</comment>